<dbReference type="PANTHER" id="PTHR30621">
    <property type="entry name" value="GLUTAMINE SYNTHETASE ADENYLYLTRANSFERASE"/>
    <property type="match status" value="1"/>
</dbReference>
<keyword evidence="4" id="KW-0067">ATP-binding</keyword>
<evidence type="ECO:0000259" key="8">
    <source>
        <dbReference type="Pfam" id="PF08335"/>
    </source>
</evidence>
<accession>A0A382KM45</accession>
<evidence type="ECO:0000256" key="4">
    <source>
        <dbReference type="ARBA" id="ARBA00022840"/>
    </source>
</evidence>
<sequence>SSLQVAYDYAAEKMKGKYGIPYYKTDNKEIKEVEFAILGMGKLGGLELNYSSDIDLIYIYTSSNGETQGADDCSGTISISSHEYFTKLAVLLTKTIDEITPNGNVFRVDLDLRPEGTSGQIANSLESCEIYYQSWGRLWERQALMKARVSAGSEVLGKTFFDMMEPFIYRKSIDYTVVKEITGMKEKINESIQKKKLNVRNIKLGKGGIREVEFTVQAYQLIFGGREKNIRRANTLEGLNDLYKLNYIKKSEHQQLKEAYVFLRNIENRVQISFGLQTHDLPEDKFLLAVLALKMNIEGDSIEELNNKLNDEFTRHTQTVSNIFSALFKKEKGRELGNNISKIVEIKSLNERILKRVPFQSNKNALRFLKILRDGPKFSHPTEKSINNFYKILPKILDGCCEAPMPNSALENLVKFIES</sequence>
<dbReference type="Pfam" id="PF03710">
    <property type="entry name" value="GlnE"/>
    <property type="match status" value="1"/>
</dbReference>
<evidence type="ECO:0000256" key="6">
    <source>
        <dbReference type="ARBA" id="ARBA00023268"/>
    </source>
</evidence>
<dbReference type="EMBL" id="UINC01080640">
    <property type="protein sequence ID" value="SVC23761.1"/>
    <property type="molecule type" value="Genomic_DNA"/>
</dbReference>
<dbReference type="SUPFAM" id="SSF81593">
    <property type="entry name" value="Nucleotidyltransferase substrate binding subunit/domain"/>
    <property type="match status" value="1"/>
</dbReference>
<dbReference type="InterPro" id="IPR013546">
    <property type="entry name" value="PII_UdlTrfase/GS_AdlTrfase"/>
</dbReference>
<proteinExistence type="predicted"/>
<gene>
    <name evidence="9" type="ORF">METZ01_LOCUS276615</name>
</gene>
<evidence type="ECO:0000313" key="9">
    <source>
        <dbReference type="EMBL" id="SVC23761.1"/>
    </source>
</evidence>
<dbReference type="InterPro" id="IPR043519">
    <property type="entry name" value="NT_sf"/>
</dbReference>
<keyword evidence="5" id="KW-0460">Magnesium</keyword>
<dbReference type="PANTHER" id="PTHR30621:SF0">
    <property type="entry name" value="BIFUNCTIONAL GLUTAMINE SYNTHETASE ADENYLYLTRANSFERASE_ADENYLYL-REMOVING ENZYME"/>
    <property type="match status" value="1"/>
</dbReference>
<dbReference type="SUPFAM" id="SSF81301">
    <property type="entry name" value="Nucleotidyltransferase"/>
    <property type="match status" value="1"/>
</dbReference>
<dbReference type="Gene3D" id="3.30.460.10">
    <property type="entry name" value="Beta Polymerase, domain 2"/>
    <property type="match status" value="1"/>
</dbReference>
<dbReference type="GO" id="GO:0000820">
    <property type="term" value="P:regulation of glutamine family amino acid metabolic process"/>
    <property type="evidence" value="ECO:0007669"/>
    <property type="project" value="TreeGrafter"/>
</dbReference>
<dbReference type="Gene3D" id="1.20.120.330">
    <property type="entry name" value="Nucleotidyltransferases domain 2"/>
    <property type="match status" value="1"/>
</dbReference>
<evidence type="ECO:0000256" key="5">
    <source>
        <dbReference type="ARBA" id="ARBA00022842"/>
    </source>
</evidence>
<reference evidence="9" key="1">
    <citation type="submission" date="2018-05" db="EMBL/GenBank/DDBJ databases">
        <authorList>
            <person name="Lanie J.A."/>
            <person name="Ng W.-L."/>
            <person name="Kazmierczak K.M."/>
            <person name="Andrzejewski T.M."/>
            <person name="Davidsen T.M."/>
            <person name="Wayne K.J."/>
            <person name="Tettelin H."/>
            <person name="Glass J.I."/>
            <person name="Rusch D."/>
            <person name="Podicherti R."/>
            <person name="Tsui H.-C.T."/>
            <person name="Winkler M.E."/>
        </authorList>
    </citation>
    <scope>NUCLEOTIDE SEQUENCE</scope>
</reference>
<evidence type="ECO:0000256" key="3">
    <source>
        <dbReference type="ARBA" id="ARBA00022741"/>
    </source>
</evidence>
<keyword evidence="3" id="KW-0547">Nucleotide-binding</keyword>
<keyword evidence="2" id="KW-0548">Nucleotidyltransferase</keyword>
<name>A0A382KM45_9ZZZZ</name>
<evidence type="ECO:0000259" key="7">
    <source>
        <dbReference type="Pfam" id="PF03710"/>
    </source>
</evidence>
<evidence type="ECO:0000256" key="1">
    <source>
        <dbReference type="ARBA" id="ARBA00022679"/>
    </source>
</evidence>
<keyword evidence="1" id="KW-0808">Transferase</keyword>
<keyword evidence="6" id="KW-0511">Multifunctional enzyme</keyword>
<feature type="domain" description="Glutamate-ammonia ligase adenylyltransferase repeated" evidence="7">
    <location>
        <begin position="3"/>
        <end position="160"/>
    </location>
</feature>
<feature type="non-terminal residue" evidence="9">
    <location>
        <position position="419"/>
    </location>
</feature>
<dbReference type="GO" id="GO:0005524">
    <property type="term" value="F:ATP binding"/>
    <property type="evidence" value="ECO:0007669"/>
    <property type="project" value="UniProtKB-KW"/>
</dbReference>
<evidence type="ECO:0008006" key="10">
    <source>
        <dbReference type="Google" id="ProtNLM"/>
    </source>
</evidence>
<organism evidence="9">
    <name type="scientific">marine metagenome</name>
    <dbReference type="NCBI Taxonomy" id="408172"/>
    <lineage>
        <taxon>unclassified sequences</taxon>
        <taxon>metagenomes</taxon>
        <taxon>ecological metagenomes</taxon>
    </lineage>
</organism>
<dbReference type="InterPro" id="IPR005190">
    <property type="entry name" value="GlnE_rpt_dom"/>
</dbReference>
<dbReference type="Pfam" id="PF08335">
    <property type="entry name" value="GlnD_UR_UTase"/>
    <property type="match status" value="1"/>
</dbReference>
<feature type="non-terminal residue" evidence="9">
    <location>
        <position position="1"/>
    </location>
</feature>
<dbReference type="CDD" id="cd05401">
    <property type="entry name" value="NT_GlnE_GlnD_like"/>
    <property type="match status" value="1"/>
</dbReference>
<feature type="domain" description="PII-uridylyltransferase/Glutamine-synthetase adenylyltransferase" evidence="8">
    <location>
        <begin position="184"/>
        <end position="328"/>
    </location>
</feature>
<evidence type="ECO:0000256" key="2">
    <source>
        <dbReference type="ARBA" id="ARBA00022695"/>
    </source>
</evidence>
<dbReference type="GO" id="GO:0008882">
    <property type="term" value="F:[glutamate-ammonia-ligase] adenylyltransferase activity"/>
    <property type="evidence" value="ECO:0007669"/>
    <property type="project" value="InterPro"/>
</dbReference>
<protein>
    <recommendedName>
        <fullName evidence="10">Glutamate-ammonia ligase adenylyltransferase repeated domain-containing protein</fullName>
    </recommendedName>
</protein>
<dbReference type="GO" id="GO:0005829">
    <property type="term" value="C:cytosol"/>
    <property type="evidence" value="ECO:0007669"/>
    <property type="project" value="TreeGrafter"/>
</dbReference>
<dbReference type="InterPro" id="IPR023057">
    <property type="entry name" value="GlnE"/>
</dbReference>
<dbReference type="AlphaFoldDB" id="A0A382KM45"/>